<proteinExistence type="predicted"/>
<organism evidence="1">
    <name type="scientific">marine sediment metagenome</name>
    <dbReference type="NCBI Taxonomy" id="412755"/>
    <lineage>
        <taxon>unclassified sequences</taxon>
        <taxon>metagenomes</taxon>
        <taxon>ecological metagenomes</taxon>
    </lineage>
</organism>
<comment type="caution">
    <text evidence="1">The sequence shown here is derived from an EMBL/GenBank/DDBJ whole genome shotgun (WGS) entry which is preliminary data.</text>
</comment>
<accession>X1T454</accession>
<protein>
    <submittedName>
        <fullName evidence="1">Uncharacterized protein</fullName>
    </submittedName>
</protein>
<gene>
    <name evidence="1" type="ORF">S12H4_12768</name>
</gene>
<reference evidence="1" key="1">
    <citation type="journal article" date="2014" name="Front. Microbiol.">
        <title>High frequency of phylogenetically diverse reductive dehalogenase-homologous genes in deep subseafloor sedimentary metagenomes.</title>
        <authorList>
            <person name="Kawai M."/>
            <person name="Futagami T."/>
            <person name="Toyoda A."/>
            <person name="Takaki Y."/>
            <person name="Nishi S."/>
            <person name="Hori S."/>
            <person name="Arai W."/>
            <person name="Tsubouchi T."/>
            <person name="Morono Y."/>
            <person name="Uchiyama I."/>
            <person name="Ito T."/>
            <person name="Fujiyama A."/>
            <person name="Inagaki F."/>
            <person name="Takami H."/>
        </authorList>
    </citation>
    <scope>NUCLEOTIDE SEQUENCE</scope>
    <source>
        <strain evidence="1">Expedition CK06-06</strain>
    </source>
</reference>
<dbReference type="AlphaFoldDB" id="X1T454"/>
<dbReference type="EMBL" id="BARW01006093">
    <property type="protein sequence ID" value="GAI86176.1"/>
    <property type="molecule type" value="Genomic_DNA"/>
</dbReference>
<evidence type="ECO:0000313" key="1">
    <source>
        <dbReference type="EMBL" id="GAI86176.1"/>
    </source>
</evidence>
<sequence>MDTSTLTHEKYKGVSKDPVYKLQIGDLKRYMRYYDGKQRGEKIKDLQIDCLRQFEIFNNVKKINRFFSLYDLCQNEDNRKRASKGKYTRGGSRTCFVDKDGNLSIVFLHIKKIELDTGRFYRIAVKLDLNVNFVSDFRDPLLYTGACFTRKEDKSKGVINDKEGGVFRKLSEALNTDIL</sequence>
<name>X1T454_9ZZZZ</name>